<keyword evidence="1" id="KW-1133">Transmembrane helix</keyword>
<gene>
    <name evidence="2" type="ORF">SEVIR_2G239650v2</name>
</gene>
<name>A0A4U6VU78_SETVI</name>
<keyword evidence="1" id="KW-0812">Transmembrane</keyword>
<sequence>MDHTKCNSRSRDNRIFRYEEKALPACAGEHPADVAREPCYFVAFVWYSALQACDGGGCLHLLSASASVCTSFRNLRCWFGLDTLEYLCKCTYIPLALQHLFPMLWVFLQQFSSGMLVVSFDIFFARLGGIFYIIFQWAIWSDRIRWLLTRLVCCAPARSCCVHLSVVDC</sequence>
<keyword evidence="1" id="KW-0472">Membrane</keyword>
<protein>
    <submittedName>
        <fullName evidence="2">Uncharacterized protein</fullName>
    </submittedName>
</protein>
<feature type="transmembrane region" description="Helical" evidence="1">
    <location>
        <begin position="86"/>
        <end position="108"/>
    </location>
</feature>
<dbReference type="AlphaFoldDB" id="A0A4U6VU78"/>
<feature type="transmembrane region" description="Helical" evidence="1">
    <location>
        <begin position="114"/>
        <end position="140"/>
    </location>
</feature>
<accession>A0A4U6VU78</accession>
<evidence type="ECO:0000313" key="3">
    <source>
        <dbReference type="Proteomes" id="UP000298652"/>
    </source>
</evidence>
<dbReference type="Gramene" id="TKW33490">
    <property type="protein sequence ID" value="TKW33490"/>
    <property type="gene ID" value="SEVIR_2G239650v2"/>
</dbReference>
<proteinExistence type="predicted"/>
<reference evidence="2" key="1">
    <citation type="submission" date="2019-03" db="EMBL/GenBank/DDBJ databases">
        <title>WGS assembly of Setaria viridis.</title>
        <authorList>
            <person name="Huang P."/>
            <person name="Jenkins J."/>
            <person name="Grimwood J."/>
            <person name="Barry K."/>
            <person name="Healey A."/>
            <person name="Mamidi S."/>
            <person name="Sreedasyam A."/>
            <person name="Shu S."/>
            <person name="Feldman M."/>
            <person name="Wu J."/>
            <person name="Yu Y."/>
            <person name="Chen C."/>
            <person name="Johnson J."/>
            <person name="Rokhsar D."/>
            <person name="Baxter I."/>
            <person name="Schmutz J."/>
            <person name="Brutnell T."/>
            <person name="Kellogg E."/>
        </authorList>
    </citation>
    <scope>NUCLEOTIDE SEQUENCE [LARGE SCALE GENOMIC DNA]</scope>
</reference>
<dbReference type="Proteomes" id="UP000298652">
    <property type="component" value="Chromosome 2"/>
</dbReference>
<keyword evidence="3" id="KW-1185">Reference proteome</keyword>
<evidence type="ECO:0000313" key="2">
    <source>
        <dbReference type="EMBL" id="TKW33490.1"/>
    </source>
</evidence>
<evidence type="ECO:0000256" key="1">
    <source>
        <dbReference type="SAM" id="Phobius"/>
    </source>
</evidence>
<dbReference type="EMBL" id="CM016553">
    <property type="protein sequence ID" value="TKW33490.1"/>
    <property type="molecule type" value="Genomic_DNA"/>
</dbReference>
<organism evidence="2 3">
    <name type="scientific">Setaria viridis</name>
    <name type="common">Green bristlegrass</name>
    <name type="synonym">Setaria italica subsp. viridis</name>
    <dbReference type="NCBI Taxonomy" id="4556"/>
    <lineage>
        <taxon>Eukaryota</taxon>
        <taxon>Viridiplantae</taxon>
        <taxon>Streptophyta</taxon>
        <taxon>Embryophyta</taxon>
        <taxon>Tracheophyta</taxon>
        <taxon>Spermatophyta</taxon>
        <taxon>Magnoliopsida</taxon>
        <taxon>Liliopsida</taxon>
        <taxon>Poales</taxon>
        <taxon>Poaceae</taxon>
        <taxon>PACMAD clade</taxon>
        <taxon>Panicoideae</taxon>
        <taxon>Panicodae</taxon>
        <taxon>Paniceae</taxon>
        <taxon>Cenchrinae</taxon>
        <taxon>Setaria</taxon>
    </lineage>
</organism>